<protein>
    <submittedName>
        <fullName evidence="2">Uncharacterized protein</fullName>
    </submittedName>
</protein>
<feature type="transmembrane region" description="Helical" evidence="1">
    <location>
        <begin position="161"/>
        <end position="183"/>
    </location>
</feature>
<keyword evidence="1" id="KW-0812">Transmembrane</keyword>
<feature type="transmembrane region" description="Helical" evidence="1">
    <location>
        <begin position="131"/>
        <end position="149"/>
    </location>
</feature>
<comment type="caution">
    <text evidence="2">The sequence shown here is derived from an EMBL/GenBank/DDBJ whole genome shotgun (WGS) entry which is preliminary data.</text>
</comment>
<evidence type="ECO:0000313" key="3">
    <source>
        <dbReference type="Proteomes" id="UP000037755"/>
    </source>
</evidence>
<keyword evidence="1" id="KW-1133">Transmembrane helix</keyword>
<organism evidence="2 3">
    <name type="scientific">Flavobacterium akiainvivens</name>
    <dbReference type="NCBI Taxonomy" id="1202724"/>
    <lineage>
        <taxon>Bacteria</taxon>
        <taxon>Pseudomonadati</taxon>
        <taxon>Bacteroidota</taxon>
        <taxon>Flavobacteriia</taxon>
        <taxon>Flavobacteriales</taxon>
        <taxon>Flavobacteriaceae</taxon>
        <taxon>Flavobacterium</taxon>
    </lineage>
</organism>
<keyword evidence="1" id="KW-0472">Membrane</keyword>
<dbReference type="RefSeq" id="WP_054409086.1">
    <property type="nucleotide sequence ID" value="NZ_FOYA01000005.1"/>
</dbReference>
<dbReference type="Proteomes" id="UP000037755">
    <property type="component" value="Unassembled WGS sequence"/>
</dbReference>
<name>A0A0M8MK20_9FLAO</name>
<dbReference type="EMBL" id="LIYD01000005">
    <property type="protein sequence ID" value="KOS07427.1"/>
    <property type="molecule type" value="Genomic_DNA"/>
</dbReference>
<dbReference type="PATRIC" id="fig|1202724.3.peg.3383"/>
<feature type="transmembrane region" description="Helical" evidence="1">
    <location>
        <begin position="190"/>
        <end position="206"/>
    </location>
</feature>
<dbReference type="OrthoDB" id="1364989at2"/>
<dbReference type="AlphaFoldDB" id="A0A0M8MK20"/>
<evidence type="ECO:0000256" key="1">
    <source>
        <dbReference type="SAM" id="Phobius"/>
    </source>
</evidence>
<evidence type="ECO:0000313" key="2">
    <source>
        <dbReference type="EMBL" id="KOS07427.1"/>
    </source>
</evidence>
<reference evidence="2 3" key="1">
    <citation type="submission" date="2015-08" db="EMBL/GenBank/DDBJ databases">
        <title>Whole genome sequence of Flavobacterium akiainvivens IK-1T, from decaying Wikstroemia oahuensis, an endemic Hawaiian shrub.</title>
        <authorList>
            <person name="Wan X."/>
            <person name="Hou S."/>
            <person name="Saito J."/>
            <person name="Donachie S."/>
        </authorList>
    </citation>
    <scope>NUCLEOTIDE SEQUENCE [LARGE SCALE GENOMIC DNA]</scope>
    <source>
        <strain evidence="2 3">IK-1</strain>
    </source>
</reference>
<gene>
    <name evidence="2" type="ORF">AM493_16290</name>
</gene>
<accession>A0A0M8MK20</accession>
<sequence length="235" mass="27052">MTKRDQYNLAFYWKTVPGYGSGAVMDVIGKSEYGGLAFLISALHHTEVACLLDDINKILEGRPYDPDFLTSSEMYRVFNVQFKNPDFWIDGYPVIAIHDLKKLLEEWQAFLATHKNGPERKPSLTRSFKRLLVFTLLVHFINFWSIVLWDNLLVHHSAGQYLLIFIIVSILKLTAVLVINGAVFVFKRRWFIWSTILTVLAVNAVAEFHTAMFVIQLLALTLSELFLRSIEKNNP</sequence>
<keyword evidence="3" id="KW-1185">Reference proteome</keyword>
<proteinExistence type="predicted"/>